<organism evidence="2 3">
    <name type="scientific">Nephila pilipes</name>
    <name type="common">Giant wood spider</name>
    <name type="synonym">Nephila maculata</name>
    <dbReference type="NCBI Taxonomy" id="299642"/>
    <lineage>
        <taxon>Eukaryota</taxon>
        <taxon>Metazoa</taxon>
        <taxon>Ecdysozoa</taxon>
        <taxon>Arthropoda</taxon>
        <taxon>Chelicerata</taxon>
        <taxon>Arachnida</taxon>
        <taxon>Araneae</taxon>
        <taxon>Araneomorphae</taxon>
        <taxon>Entelegynae</taxon>
        <taxon>Araneoidea</taxon>
        <taxon>Nephilidae</taxon>
        <taxon>Nephila</taxon>
    </lineage>
</organism>
<evidence type="ECO:0000256" key="1">
    <source>
        <dbReference type="SAM" id="MobiDB-lite"/>
    </source>
</evidence>
<gene>
    <name evidence="2" type="ORF">NPIL_174561</name>
</gene>
<comment type="caution">
    <text evidence="2">The sequence shown here is derived from an EMBL/GenBank/DDBJ whole genome shotgun (WGS) entry which is preliminary data.</text>
</comment>
<reference evidence="2" key="1">
    <citation type="submission" date="2020-08" db="EMBL/GenBank/DDBJ databases">
        <title>Multicomponent nature underlies the extraordinary mechanical properties of spider dragline silk.</title>
        <authorList>
            <person name="Kono N."/>
            <person name="Nakamura H."/>
            <person name="Mori M."/>
            <person name="Yoshida Y."/>
            <person name="Ohtoshi R."/>
            <person name="Malay A.D."/>
            <person name="Moran D.A.P."/>
            <person name="Tomita M."/>
            <person name="Numata K."/>
            <person name="Arakawa K."/>
        </authorList>
    </citation>
    <scope>NUCLEOTIDE SEQUENCE</scope>
</reference>
<evidence type="ECO:0000313" key="3">
    <source>
        <dbReference type="Proteomes" id="UP000887013"/>
    </source>
</evidence>
<feature type="region of interest" description="Disordered" evidence="1">
    <location>
        <begin position="1"/>
        <end position="26"/>
    </location>
</feature>
<feature type="compositionally biased region" description="Basic residues" evidence="1">
    <location>
        <begin position="14"/>
        <end position="23"/>
    </location>
</feature>
<protein>
    <submittedName>
        <fullName evidence="2">Uncharacterized protein</fullName>
    </submittedName>
</protein>
<sequence length="102" mass="12262">MYEEDRERLSGAQNKRKTRKTNPHSKTGWMFMSYLQGTRKKDYNLKSPSESDFNVENTADRVNLPIMILLYSRSYPKDIQRRDTNDELKFRSWILASYFIRS</sequence>
<dbReference type="Proteomes" id="UP000887013">
    <property type="component" value="Unassembled WGS sequence"/>
</dbReference>
<accession>A0A8X6UP01</accession>
<name>A0A8X6UP01_NEPPI</name>
<dbReference type="EMBL" id="BMAW01130532">
    <property type="protein sequence ID" value="GFU35462.1"/>
    <property type="molecule type" value="Genomic_DNA"/>
</dbReference>
<proteinExistence type="predicted"/>
<keyword evidence="3" id="KW-1185">Reference proteome</keyword>
<dbReference type="AlphaFoldDB" id="A0A8X6UP01"/>
<evidence type="ECO:0000313" key="2">
    <source>
        <dbReference type="EMBL" id="GFU35462.1"/>
    </source>
</evidence>